<name>A0A833T0Y2_PHYIN</name>
<dbReference type="EMBL" id="WSZM01000252">
    <property type="protein sequence ID" value="KAF4037005.1"/>
    <property type="molecule type" value="Genomic_DNA"/>
</dbReference>
<dbReference type="Proteomes" id="UP000704712">
    <property type="component" value="Unassembled WGS sequence"/>
</dbReference>
<protein>
    <submittedName>
        <fullName evidence="1">Uncharacterized protein</fullName>
    </submittedName>
</protein>
<dbReference type="InterPro" id="IPR016024">
    <property type="entry name" value="ARM-type_fold"/>
</dbReference>
<accession>A0A833T0Y2</accession>
<dbReference type="InterPro" id="IPR011989">
    <property type="entry name" value="ARM-like"/>
</dbReference>
<evidence type="ECO:0000313" key="3">
    <source>
        <dbReference type="Proteomes" id="UP000602510"/>
    </source>
</evidence>
<proteinExistence type="predicted"/>
<organism evidence="1 3">
    <name type="scientific">Phytophthora infestans</name>
    <name type="common">Potato late blight agent</name>
    <name type="synonym">Botrytis infestans</name>
    <dbReference type="NCBI Taxonomy" id="4787"/>
    <lineage>
        <taxon>Eukaryota</taxon>
        <taxon>Sar</taxon>
        <taxon>Stramenopiles</taxon>
        <taxon>Oomycota</taxon>
        <taxon>Peronosporomycetes</taxon>
        <taxon>Peronosporales</taxon>
        <taxon>Peronosporaceae</taxon>
        <taxon>Phytophthora</taxon>
    </lineage>
</organism>
<dbReference type="AlphaFoldDB" id="A0A833T0Y2"/>
<evidence type="ECO:0000313" key="1">
    <source>
        <dbReference type="EMBL" id="KAF4037005.1"/>
    </source>
</evidence>
<dbReference type="Proteomes" id="UP000602510">
    <property type="component" value="Unassembled WGS sequence"/>
</dbReference>
<reference evidence="1" key="1">
    <citation type="submission" date="2020-04" db="EMBL/GenBank/DDBJ databases">
        <title>Hybrid Assembly of Korean Phytophthora infestans isolates.</title>
        <authorList>
            <person name="Prokchorchik M."/>
            <person name="Lee Y."/>
            <person name="Seo J."/>
            <person name="Cho J.-H."/>
            <person name="Park Y.-E."/>
            <person name="Jang D.-C."/>
            <person name="Im J.-S."/>
            <person name="Choi J.-G."/>
            <person name="Park H.-J."/>
            <person name="Lee G.-B."/>
            <person name="Lee Y.-G."/>
            <person name="Hong S.-Y."/>
            <person name="Cho K."/>
            <person name="Sohn K.H."/>
        </authorList>
    </citation>
    <scope>NUCLEOTIDE SEQUENCE</scope>
    <source>
        <strain evidence="1">KR_1_A1</strain>
        <strain evidence="2">KR_2_A2</strain>
    </source>
</reference>
<gene>
    <name evidence="1" type="ORF">GN244_ATG10854</name>
    <name evidence="2" type="ORF">GN958_ATG03836</name>
</gene>
<dbReference type="EMBL" id="JAACNO010000540">
    <property type="protein sequence ID" value="KAF4146949.1"/>
    <property type="molecule type" value="Genomic_DNA"/>
</dbReference>
<keyword evidence="3" id="KW-1185">Reference proteome</keyword>
<comment type="caution">
    <text evidence="1">The sequence shown here is derived from an EMBL/GenBank/DDBJ whole genome shotgun (WGS) entry which is preliminary data.</text>
</comment>
<sequence length="99" mass="11033">MGHGHSIEASQEKIPELVTLLTKGRSSQKKQAATALATLADDEANHIRIAGLNGVPALVALVRDGKRRRRQTPRWHCRNFPQTMKFKGKSELLVEFKCS</sequence>
<dbReference type="SUPFAM" id="SSF48371">
    <property type="entry name" value="ARM repeat"/>
    <property type="match status" value="1"/>
</dbReference>
<evidence type="ECO:0000313" key="2">
    <source>
        <dbReference type="EMBL" id="KAF4146949.1"/>
    </source>
</evidence>
<dbReference type="Gene3D" id="1.25.10.10">
    <property type="entry name" value="Leucine-rich Repeat Variant"/>
    <property type="match status" value="1"/>
</dbReference>